<comment type="caution">
    <text evidence="3">The sequence shown here is derived from an EMBL/GenBank/DDBJ whole genome shotgun (WGS) entry which is preliminary data.</text>
</comment>
<evidence type="ECO:0000256" key="1">
    <source>
        <dbReference type="SAM" id="MobiDB-lite"/>
    </source>
</evidence>
<organism evidence="3 4">
    <name type="scientific">Sedimentimonas flavescens</name>
    <dbReference type="NCBI Taxonomy" id="2851012"/>
    <lineage>
        <taxon>Bacteria</taxon>
        <taxon>Pseudomonadati</taxon>
        <taxon>Pseudomonadota</taxon>
        <taxon>Alphaproteobacteria</taxon>
        <taxon>Rhodobacterales</taxon>
        <taxon>Rhodobacter group</taxon>
        <taxon>Sedimentimonas</taxon>
    </lineage>
</organism>
<dbReference type="EMBL" id="JAOWKW010000001">
    <property type="protein sequence ID" value="MCV2877643.1"/>
    <property type="molecule type" value="Genomic_DNA"/>
</dbReference>
<dbReference type="RefSeq" id="WP_263846927.1">
    <property type="nucleotide sequence ID" value="NZ_JAOWKW010000001.1"/>
</dbReference>
<keyword evidence="2" id="KW-0732">Signal</keyword>
<evidence type="ECO:0000256" key="2">
    <source>
        <dbReference type="SAM" id="SignalP"/>
    </source>
</evidence>
<reference evidence="3 4" key="1">
    <citation type="submission" date="2022-10" db="EMBL/GenBank/DDBJ databases">
        <title>Sinirhodobacter sp. nov., isolated from ocean surface sediments.</title>
        <authorList>
            <person name="He W."/>
            <person name="Wang L."/>
            <person name="Zhang D.-F."/>
        </authorList>
    </citation>
    <scope>NUCLEOTIDE SEQUENCE [LARGE SCALE GENOMIC DNA]</scope>
    <source>
        <strain evidence="3 4">WL0115</strain>
    </source>
</reference>
<evidence type="ECO:0000313" key="4">
    <source>
        <dbReference type="Proteomes" id="UP001526166"/>
    </source>
</evidence>
<feature type="chain" id="PRO_5045131553" evidence="2">
    <location>
        <begin position="31"/>
        <end position="43"/>
    </location>
</feature>
<dbReference type="PROSITE" id="PS51257">
    <property type="entry name" value="PROKAR_LIPOPROTEIN"/>
    <property type="match status" value="1"/>
</dbReference>
<sequence length="43" mass="4248">MSLLKPMTLIAIIALSVAACGGGSSTTTSANETEHGPEMVSVA</sequence>
<keyword evidence="4" id="KW-1185">Reference proteome</keyword>
<feature type="region of interest" description="Disordered" evidence="1">
    <location>
        <begin position="21"/>
        <end position="43"/>
    </location>
</feature>
<feature type="signal peptide" evidence="2">
    <location>
        <begin position="1"/>
        <end position="30"/>
    </location>
</feature>
<protein>
    <submittedName>
        <fullName evidence="3">Uncharacterized protein</fullName>
    </submittedName>
</protein>
<evidence type="ECO:0000313" key="3">
    <source>
        <dbReference type="EMBL" id="MCV2877643.1"/>
    </source>
</evidence>
<gene>
    <name evidence="3" type="ORF">OE699_02155</name>
</gene>
<name>A0ABT2ZV64_9RHOB</name>
<accession>A0ABT2ZV64</accession>
<dbReference type="Proteomes" id="UP001526166">
    <property type="component" value="Unassembled WGS sequence"/>
</dbReference>
<proteinExistence type="predicted"/>